<reference evidence="7" key="2">
    <citation type="journal article" date="2017" name="Front. Cell. Infect. Microbiol.">
        <title>Analysis of the Salivary Gland Transcriptome of Unfed and Partially Fed Amblyomma sculptum Ticks and Descriptive Proteome of the Saliva.</title>
        <authorList>
            <person name="Esteves E."/>
            <person name="Maruyama S.R."/>
            <person name="Kawahara R."/>
            <person name="Fujita A."/>
            <person name="Martins L.A."/>
            <person name="Righi A.A."/>
            <person name="Costa F.B."/>
            <person name="Palmisano G."/>
            <person name="Labruna M.B."/>
            <person name="Sa-Nunes A."/>
            <person name="Ribeiro J.M.C."/>
            <person name="Fogaca A.C."/>
        </authorList>
    </citation>
    <scope>NUCLEOTIDE SEQUENCE</scope>
</reference>
<dbReference type="Gene3D" id="3.30.50.10">
    <property type="entry name" value="Erythroid Transcription Factor GATA-1, subunit A"/>
    <property type="match status" value="1"/>
</dbReference>
<dbReference type="GO" id="GO:0043565">
    <property type="term" value="F:sequence-specific DNA binding"/>
    <property type="evidence" value="ECO:0007669"/>
    <property type="project" value="InterPro"/>
</dbReference>
<evidence type="ECO:0000313" key="7">
    <source>
        <dbReference type="EMBL" id="JAU00571.1"/>
    </source>
</evidence>
<feature type="domain" description="GATA-type" evidence="6">
    <location>
        <begin position="238"/>
        <end position="273"/>
    </location>
</feature>
<keyword evidence="1" id="KW-0805">Transcription regulation</keyword>
<dbReference type="GO" id="GO:0006357">
    <property type="term" value="P:regulation of transcription by RNA polymerase II"/>
    <property type="evidence" value="ECO:0007669"/>
    <property type="project" value="TreeGrafter"/>
</dbReference>
<keyword evidence="3" id="KW-0539">Nucleus</keyword>
<evidence type="ECO:0000256" key="1">
    <source>
        <dbReference type="ARBA" id="ARBA00023015"/>
    </source>
</evidence>
<dbReference type="InterPro" id="IPR053116">
    <property type="entry name" value="GATA-type_Znf_Regulator"/>
</dbReference>
<proteinExistence type="evidence at transcript level"/>
<evidence type="ECO:0000256" key="5">
    <source>
        <dbReference type="SAM" id="MobiDB-lite"/>
    </source>
</evidence>
<keyword evidence="2" id="KW-0804">Transcription</keyword>
<keyword evidence="4" id="KW-0862">Zinc</keyword>
<dbReference type="SUPFAM" id="SSF57716">
    <property type="entry name" value="Glucocorticoid receptor-like (DNA-binding domain)"/>
    <property type="match status" value="1"/>
</dbReference>
<feature type="region of interest" description="Disordered" evidence="5">
    <location>
        <begin position="52"/>
        <end position="80"/>
    </location>
</feature>
<dbReference type="PROSITE" id="PS50114">
    <property type="entry name" value="GATA_ZN_FINGER_2"/>
    <property type="match status" value="1"/>
</dbReference>
<feature type="non-terminal residue" evidence="7">
    <location>
        <position position="305"/>
    </location>
</feature>
<evidence type="ECO:0000256" key="2">
    <source>
        <dbReference type="ARBA" id="ARBA00023163"/>
    </source>
</evidence>
<evidence type="ECO:0000256" key="3">
    <source>
        <dbReference type="ARBA" id="ARBA00023242"/>
    </source>
</evidence>
<accession>A0A1E1XML6</accession>
<dbReference type="GO" id="GO:0008270">
    <property type="term" value="F:zinc ion binding"/>
    <property type="evidence" value="ECO:0007669"/>
    <property type="project" value="UniProtKB-KW"/>
</dbReference>
<dbReference type="InterPro" id="IPR013088">
    <property type="entry name" value="Znf_NHR/GATA"/>
</dbReference>
<dbReference type="PRINTS" id="PR00619">
    <property type="entry name" value="GATAZNFINGER"/>
</dbReference>
<sequence length="305" mass="33299">MASLYPGVALLRSVDAESDPPFDASGETARLMKIHDLAEEIVAREAADHVKDFTATSGGGGGLRGSGSSTPATHARSSRPDESLLMALAESSLMPLADAADSSVRVSVWKTAAAEGPTSRKASSERQAVCTEYSALLGSQARASSTGDSAELSSSTAISQQSCGRRRKSTPHKSPSADDPSFKGAVVHMRLLMLRGQPQLRMEHYYNNMQRRGILRPDYTELSDSEDDFQFVRRDYVEHQGKQCASCATKLTPLWRDAEDGTPLCNACGIRYKKYKVRCTRCWHIPRKNENTRSDCLECGGTLRF</sequence>
<dbReference type="GO" id="GO:0005634">
    <property type="term" value="C:nucleus"/>
    <property type="evidence" value="ECO:0007669"/>
    <property type="project" value="TreeGrafter"/>
</dbReference>
<dbReference type="PANTHER" id="PTHR47341">
    <property type="entry name" value="GATA-TYPE ZINC FINGER PROTEIN 1"/>
    <property type="match status" value="1"/>
</dbReference>
<name>A0A1E1XML6_AMBSC</name>
<keyword evidence="4" id="KW-0863">Zinc-finger</keyword>
<dbReference type="AlphaFoldDB" id="A0A1E1XML6"/>
<evidence type="ECO:0000256" key="4">
    <source>
        <dbReference type="PROSITE-ProRule" id="PRU00094"/>
    </source>
</evidence>
<reference evidence="7" key="1">
    <citation type="submission" date="2016-09" db="EMBL/GenBank/DDBJ databases">
        <authorList>
            <person name="Capua I."/>
            <person name="De Benedictis P."/>
            <person name="Joannis T."/>
            <person name="Lombin L.H."/>
            <person name="Cattoli G."/>
        </authorList>
    </citation>
    <scope>NUCLEOTIDE SEQUENCE</scope>
</reference>
<dbReference type="EMBL" id="GFAA01002864">
    <property type="protein sequence ID" value="JAU00571.1"/>
    <property type="molecule type" value="mRNA"/>
</dbReference>
<protein>
    <recommendedName>
        <fullName evidence="6">GATA-type domain-containing protein</fullName>
    </recommendedName>
</protein>
<feature type="region of interest" description="Disordered" evidence="5">
    <location>
        <begin position="144"/>
        <end position="182"/>
    </location>
</feature>
<dbReference type="InterPro" id="IPR000679">
    <property type="entry name" value="Znf_GATA"/>
</dbReference>
<dbReference type="Pfam" id="PF00320">
    <property type="entry name" value="GATA"/>
    <property type="match status" value="1"/>
</dbReference>
<dbReference type="CDD" id="cd00202">
    <property type="entry name" value="ZnF_GATA"/>
    <property type="match status" value="1"/>
</dbReference>
<dbReference type="SMART" id="SM00401">
    <property type="entry name" value="ZnF_GATA"/>
    <property type="match status" value="1"/>
</dbReference>
<dbReference type="GO" id="GO:0007283">
    <property type="term" value="P:spermatogenesis"/>
    <property type="evidence" value="ECO:0007669"/>
    <property type="project" value="TreeGrafter"/>
</dbReference>
<dbReference type="GO" id="GO:0048599">
    <property type="term" value="P:oocyte development"/>
    <property type="evidence" value="ECO:0007669"/>
    <property type="project" value="TreeGrafter"/>
</dbReference>
<keyword evidence="4" id="KW-0479">Metal-binding</keyword>
<dbReference type="PANTHER" id="PTHR47341:SF1">
    <property type="entry name" value="GATA-TYPE ZINC FINGER PROTEIN 1"/>
    <property type="match status" value="1"/>
</dbReference>
<feature type="compositionally biased region" description="Polar residues" evidence="5">
    <location>
        <begin position="144"/>
        <end position="163"/>
    </location>
</feature>
<organism evidence="7">
    <name type="scientific">Amblyomma sculptum</name>
    <name type="common">Tick</name>
    <dbReference type="NCBI Taxonomy" id="1581419"/>
    <lineage>
        <taxon>Eukaryota</taxon>
        <taxon>Metazoa</taxon>
        <taxon>Ecdysozoa</taxon>
        <taxon>Arthropoda</taxon>
        <taxon>Chelicerata</taxon>
        <taxon>Arachnida</taxon>
        <taxon>Acari</taxon>
        <taxon>Parasitiformes</taxon>
        <taxon>Ixodida</taxon>
        <taxon>Ixodoidea</taxon>
        <taxon>Ixodidae</taxon>
        <taxon>Amblyomminae</taxon>
        <taxon>Amblyomma</taxon>
    </lineage>
</organism>
<evidence type="ECO:0000259" key="6">
    <source>
        <dbReference type="PROSITE" id="PS50114"/>
    </source>
</evidence>